<feature type="transmembrane region" description="Helical" evidence="2">
    <location>
        <begin position="79"/>
        <end position="100"/>
    </location>
</feature>
<accession>A0A158QYW5</accession>
<gene>
    <name evidence="3" type="ORF">NBR_LOCUS9123</name>
</gene>
<reference evidence="3 4" key="2">
    <citation type="submission" date="2018-11" db="EMBL/GenBank/DDBJ databases">
        <authorList>
            <consortium name="Pathogen Informatics"/>
        </authorList>
    </citation>
    <scope>NUCLEOTIDE SEQUENCE [LARGE SCALE GENOMIC DNA]</scope>
</reference>
<dbReference type="Proteomes" id="UP000271162">
    <property type="component" value="Unassembled WGS sequence"/>
</dbReference>
<sequence length="232" mass="25938">MTILGTMAECDEINPQPIYAQIDPLMAACLIFGAIITAMEIVCYALLPTVPRWIFIVSAVVLVVVLFAATFTMSSSLMALFLICNLLLEIPIFVVIYFATFTLCTYTDDLRYCELVESNYQCWLYTQPEGFLWTALILSFITVIVDGFLTSAIRKLRLLSKGVTSIYMGHPTCSGRRVVIEAPQQIVYATNIPTYPHQTPGYGVPQQSHPKPPEYSQSPYTMPNQAPPVYKP</sequence>
<keyword evidence="2" id="KW-0812">Transmembrane</keyword>
<dbReference type="OMA" id="ARENCHH"/>
<evidence type="ECO:0000313" key="5">
    <source>
        <dbReference type="WBParaSite" id="NBR_0000912201-mRNA-1"/>
    </source>
</evidence>
<feature type="region of interest" description="Disordered" evidence="1">
    <location>
        <begin position="199"/>
        <end position="232"/>
    </location>
</feature>
<keyword evidence="4" id="KW-1185">Reference proteome</keyword>
<evidence type="ECO:0000256" key="1">
    <source>
        <dbReference type="SAM" id="MobiDB-lite"/>
    </source>
</evidence>
<organism evidence="5">
    <name type="scientific">Nippostrongylus brasiliensis</name>
    <name type="common">Rat hookworm</name>
    <dbReference type="NCBI Taxonomy" id="27835"/>
    <lineage>
        <taxon>Eukaryota</taxon>
        <taxon>Metazoa</taxon>
        <taxon>Ecdysozoa</taxon>
        <taxon>Nematoda</taxon>
        <taxon>Chromadorea</taxon>
        <taxon>Rhabditida</taxon>
        <taxon>Rhabditina</taxon>
        <taxon>Rhabditomorpha</taxon>
        <taxon>Strongyloidea</taxon>
        <taxon>Heligmosomidae</taxon>
        <taxon>Nippostrongylus</taxon>
    </lineage>
</organism>
<dbReference type="WBParaSite" id="NBR_0000912201-mRNA-1">
    <property type="protein sequence ID" value="NBR_0000912201-mRNA-1"/>
    <property type="gene ID" value="NBR_0000912201"/>
</dbReference>
<feature type="compositionally biased region" description="Polar residues" evidence="1">
    <location>
        <begin position="205"/>
        <end position="224"/>
    </location>
</feature>
<name>A0A158QYW5_NIPBR</name>
<dbReference type="EMBL" id="UYSL01020095">
    <property type="protein sequence ID" value="VDL72712.1"/>
    <property type="molecule type" value="Genomic_DNA"/>
</dbReference>
<evidence type="ECO:0000313" key="4">
    <source>
        <dbReference type="Proteomes" id="UP000271162"/>
    </source>
</evidence>
<feature type="transmembrane region" description="Helical" evidence="2">
    <location>
        <begin position="53"/>
        <end position="72"/>
    </location>
</feature>
<feature type="transmembrane region" description="Helical" evidence="2">
    <location>
        <begin position="25"/>
        <end position="47"/>
    </location>
</feature>
<proteinExistence type="predicted"/>
<evidence type="ECO:0000313" key="3">
    <source>
        <dbReference type="EMBL" id="VDL72712.1"/>
    </source>
</evidence>
<feature type="transmembrane region" description="Helical" evidence="2">
    <location>
        <begin position="130"/>
        <end position="149"/>
    </location>
</feature>
<protein>
    <submittedName>
        <fullName evidence="5">MARVEL domain-containing protein</fullName>
    </submittedName>
</protein>
<dbReference type="AlphaFoldDB" id="A0A158QYW5"/>
<evidence type="ECO:0000256" key="2">
    <source>
        <dbReference type="SAM" id="Phobius"/>
    </source>
</evidence>
<keyword evidence="2" id="KW-0472">Membrane</keyword>
<keyword evidence="2" id="KW-1133">Transmembrane helix</keyword>
<reference evidence="5" key="1">
    <citation type="submission" date="2016-04" db="UniProtKB">
        <authorList>
            <consortium name="WormBaseParasite"/>
        </authorList>
    </citation>
    <scope>IDENTIFICATION</scope>
</reference>